<evidence type="ECO:0000313" key="3">
    <source>
        <dbReference type="Proteomes" id="UP001347796"/>
    </source>
</evidence>
<feature type="transmembrane region" description="Helical" evidence="1">
    <location>
        <begin position="361"/>
        <end position="379"/>
    </location>
</feature>
<feature type="transmembrane region" description="Helical" evidence="1">
    <location>
        <begin position="306"/>
        <end position="324"/>
    </location>
</feature>
<keyword evidence="1" id="KW-0812">Transmembrane</keyword>
<dbReference type="EMBL" id="JAZGQO010000021">
    <property type="protein sequence ID" value="KAK6166026.1"/>
    <property type="molecule type" value="Genomic_DNA"/>
</dbReference>
<dbReference type="PANTHER" id="PTHR12459:SF6">
    <property type="entry name" value="GB|AAD46013.1"/>
    <property type="match status" value="1"/>
</dbReference>
<dbReference type="AlphaFoldDB" id="A0AAN8G8Y2"/>
<keyword evidence="1" id="KW-1133">Transmembrane helix</keyword>
<organism evidence="2 3">
    <name type="scientific">Patella caerulea</name>
    <name type="common">Rayed Mediterranean limpet</name>
    <dbReference type="NCBI Taxonomy" id="87958"/>
    <lineage>
        <taxon>Eukaryota</taxon>
        <taxon>Metazoa</taxon>
        <taxon>Spiralia</taxon>
        <taxon>Lophotrochozoa</taxon>
        <taxon>Mollusca</taxon>
        <taxon>Gastropoda</taxon>
        <taxon>Patellogastropoda</taxon>
        <taxon>Patelloidea</taxon>
        <taxon>Patellidae</taxon>
        <taxon>Patella</taxon>
    </lineage>
</organism>
<evidence type="ECO:0000313" key="2">
    <source>
        <dbReference type="EMBL" id="KAK6166026.1"/>
    </source>
</evidence>
<name>A0AAN8G8Y2_PATCE</name>
<evidence type="ECO:0000256" key="1">
    <source>
        <dbReference type="SAM" id="Phobius"/>
    </source>
</evidence>
<dbReference type="PANTHER" id="PTHR12459">
    <property type="entry name" value="TRANSMEMBRANE PROTEIN 135-RELATED"/>
    <property type="match status" value="1"/>
</dbReference>
<dbReference type="Proteomes" id="UP001347796">
    <property type="component" value="Unassembled WGS sequence"/>
</dbReference>
<gene>
    <name evidence="2" type="ORF">SNE40_022815</name>
</gene>
<dbReference type="InterPro" id="IPR026749">
    <property type="entry name" value="Tmem135"/>
</dbReference>
<keyword evidence="3" id="KW-1185">Reference proteome</keyword>
<proteinExistence type="predicted"/>
<keyword evidence="1" id="KW-0472">Membrane</keyword>
<accession>A0AAN8G8Y2</accession>
<protein>
    <recommendedName>
        <fullName evidence="4">Transmembrane protein 135 N-terminal domain-containing protein</fullName>
    </recommendedName>
</protein>
<reference evidence="2 3" key="1">
    <citation type="submission" date="2024-01" db="EMBL/GenBank/DDBJ databases">
        <title>The genome of the rayed Mediterranean limpet Patella caerulea (Linnaeus, 1758).</title>
        <authorList>
            <person name="Anh-Thu Weber A."/>
            <person name="Halstead-Nussloch G."/>
        </authorList>
    </citation>
    <scope>NUCLEOTIDE SEQUENCE [LARGE SCALE GENOMIC DNA]</scope>
    <source>
        <strain evidence="2">AATW-2023a</strain>
        <tissue evidence="2">Whole specimen</tissue>
    </source>
</reference>
<evidence type="ECO:0008006" key="4">
    <source>
        <dbReference type="Google" id="ProtNLM"/>
    </source>
</evidence>
<comment type="caution">
    <text evidence="2">The sequence shown here is derived from an EMBL/GenBank/DDBJ whole genome shotgun (WGS) entry which is preliminary data.</text>
</comment>
<sequence>MAISTTHESSQDEAHEVQYKSGSLALSKRFFRQFVRGFGRGLALYAGVKVVAAIMKNPFRKGLPGLGKDIICKDGVKFATFLGLYPSLYHLSVDLLQKVRTTKDGWNHGLAGGIAGLSIIVENDIRRKAGALFAIARALGSGLTTLVKRGHLTRIPYCETISFCLSCAFLVYCTALEPNLLSKGYYYSILKWSRDYTDANLTLLFRKPAESFISCQAAGLHQESCTNHAFKDFCLSFPAFAKLYLPIHATPMLLFRRKLLFQKPLAELLTLARNLAMSSAFLATMVMLAKYGLCVLRNILGRPPPIPPLVPVVAGFMCGLGILFERSSRRKELALFLIPHTLYAFYLLGKQSRLNPLLVLPHGFVIMFSISMMGIMHAYEREPSSLTQLTRGILNFFVGKHQ</sequence>